<accession>A0ABY5ANE9</accession>
<feature type="region of interest" description="Disordered" evidence="3">
    <location>
        <begin position="58"/>
        <end position="81"/>
    </location>
</feature>
<dbReference type="CDD" id="cd15457">
    <property type="entry name" value="NADAR"/>
    <property type="match status" value="1"/>
</dbReference>
<dbReference type="Proteomes" id="UP001056708">
    <property type="component" value="Chromosome"/>
</dbReference>
<dbReference type="InterPro" id="IPR037238">
    <property type="entry name" value="YbiA-like_sf"/>
</dbReference>
<protein>
    <submittedName>
        <fullName evidence="5">NADAR family protein</fullName>
    </submittedName>
</protein>
<proteinExistence type="predicted"/>
<comment type="catalytic activity">
    <reaction evidence="2">
        <text>2,5-diamino-6-hydroxy-4-(5-phosphoribosylamino)-pyrimidine + H2O = 2,5,6-triamino-4-hydroxypyrimidine + D-ribose 5-phosphate</text>
        <dbReference type="Rhea" id="RHEA:23436"/>
        <dbReference type="ChEBI" id="CHEBI:15377"/>
        <dbReference type="ChEBI" id="CHEBI:58614"/>
        <dbReference type="ChEBI" id="CHEBI:78346"/>
        <dbReference type="ChEBI" id="CHEBI:137796"/>
    </reaction>
</comment>
<dbReference type="Pfam" id="PF08719">
    <property type="entry name" value="NADAR"/>
    <property type="match status" value="1"/>
</dbReference>
<comment type="catalytic activity">
    <reaction evidence="1">
        <text>5-amino-6-(5-phospho-D-ribosylamino)uracil + H2O = 5,6-diaminouracil + D-ribose 5-phosphate</text>
        <dbReference type="Rhea" id="RHEA:55020"/>
        <dbReference type="ChEBI" id="CHEBI:15377"/>
        <dbReference type="ChEBI" id="CHEBI:46252"/>
        <dbReference type="ChEBI" id="CHEBI:58453"/>
        <dbReference type="ChEBI" id="CHEBI:78346"/>
    </reaction>
</comment>
<feature type="compositionally biased region" description="Polar residues" evidence="3">
    <location>
        <begin position="146"/>
        <end position="165"/>
    </location>
</feature>
<feature type="region of interest" description="Disordered" evidence="3">
    <location>
        <begin position="145"/>
        <end position="165"/>
    </location>
</feature>
<dbReference type="Gene3D" id="1.10.357.40">
    <property type="entry name" value="YbiA-like"/>
    <property type="match status" value="1"/>
</dbReference>
<evidence type="ECO:0000256" key="2">
    <source>
        <dbReference type="ARBA" id="ARBA00000751"/>
    </source>
</evidence>
<evidence type="ECO:0000313" key="5">
    <source>
        <dbReference type="EMBL" id="USR90724.1"/>
    </source>
</evidence>
<sequence length="165" mass="19109">MTIYFYKAQDDYGCFSNFSPHPIEIGGQTWPTVEHYYQAHKFLGTPDEPLMVRIRQAPSPEEAARLGRDRRRQPRPDWNQTKPQLMYEAVKLKFRTHLDIQQILLDTGDEELIENSPVDYFWGCGADGSGQNHLGRILMTIRSELQPPQLQHPNPTPYSNQSLPE</sequence>
<name>A0ABY5ANE9_9CYAN</name>
<keyword evidence="6" id="KW-1185">Reference proteome</keyword>
<evidence type="ECO:0000259" key="4">
    <source>
        <dbReference type="Pfam" id="PF08719"/>
    </source>
</evidence>
<evidence type="ECO:0000256" key="3">
    <source>
        <dbReference type="SAM" id="MobiDB-lite"/>
    </source>
</evidence>
<dbReference type="InterPro" id="IPR012816">
    <property type="entry name" value="NADAR"/>
</dbReference>
<evidence type="ECO:0000256" key="1">
    <source>
        <dbReference type="ARBA" id="ARBA00000022"/>
    </source>
</evidence>
<dbReference type="EMBL" id="CP098611">
    <property type="protein sequence ID" value="USR90724.1"/>
    <property type="molecule type" value="Genomic_DNA"/>
</dbReference>
<organism evidence="5 6">
    <name type="scientific">Phormidium yuhuli AB48</name>
    <dbReference type="NCBI Taxonomy" id="2940671"/>
    <lineage>
        <taxon>Bacteria</taxon>
        <taxon>Bacillati</taxon>
        <taxon>Cyanobacteriota</taxon>
        <taxon>Cyanophyceae</taxon>
        <taxon>Oscillatoriophycideae</taxon>
        <taxon>Oscillatoriales</taxon>
        <taxon>Oscillatoriaceae</taxon>
        <taxon>Phormidium</taxon>
        <taxon>Phormidium yuhuli</taxon>
    </lineage>
</organism>
<dbReference type="NCBIfam" id="TIGR02464">
    <property type="entry name" value="ribofla_fusion"/>
    <property type="match status" value="1"/>
</dbReference>
<gene>
    <name evidence="5" type="ORF">NEA10_18170</name>
</gene>
<dbReference type="SUPFAM" id="SSF143990">
    <property type="entry name" value="YbiA-like"/>
    <property type="match status" value="1"/>
</dbReference>
<dbReference type="RefSeq" id="WP_252662748.1">
    <property type="nucleotide sequence ID" value="NZ_CP098611.1"/>
</dbReference>
<reference evidence="5" key="1">
    <citation type="submission" date="2022-06" db="EMBL/GenBank/DDBJ databases">
        <title>Genome sequence of Phormidium yuhuli AB48 isolated from an industrial photobioreactor environment.</title>
        <authorList>
            <person name="Qiu Y."/>
            <person name="Noonan A.J.C."/>
            <person name="Dofher K."/>
            <person name="Koch M."/>
            <person name="Kieft B."/>
            <person name="Lin X."/>
            <person name="Ziels R.M."/>
            <person name="Hallam S.J."/>
        </authorList>
    </citation>
    <scope>NUCLEOTIDE SEQUENCE</scope>
    <source>
        <strain evidence="5">AB48</strain>
    </source>
</reference>
<feature type="domain" description="NADAR" evidence="4">
    <location>
        <begin position="4"/>
        <end position="146"/>
    </location>
</feature>
<evidence type="ECO:0000313" key="6">
    <source>
        <dbReference type="Proteomes" id="UP001056708"/>
    </source>
</evidence>